<dbReference type="PRINTS" id="PR00081">
    <property type="entry name" value="GDHRDH"/>
</dbReference>
<evidence type="ECO:0000313" key="17">
    <source>
        <dbReference type="EMBL" id="CAI9290181.1"/>
    </source>
</evidence>
<comment type="pathway">
    <text evidence="2">Lipid metabolism; fatty acid biosynthesis.</text>
</comment>
<protein>
    <recommendedName>
        <fullName evidence="16">Enoyl-[acyl-carrier-protein] reductase [NADH], chloroplastic</fullName>
        <ecNumber evidence="5">1.3.1.9</ecNumber>
    </recommendedName>
</protein>
<dbReference type="Gene3D" id="3.40.50.720">
    <property type="entry name" value="NAD(P)-binding Rossmann-like Domain"/>
    <property type="match status" value="1"/>
</dbReference>
<evidence type="ECO:0000256" key="15">
    <source>
        <dbReference type="ARBA" id="ARBA00053870"/>
    </source>
</evidence>
<keyword evidence="18" id="KW-1185">Reference proteome</keyword>
<evidence type="ECO:0000256" key="14">
    <source>
        <dbReference type="ARBA" id="ARBA00048572"/>
    </source>
</evidence>
<dbReference type="SUPFAM" id="SSF51735">
    <property type="entry name" value="NAD(P)-binding Rossmann-fold domains"/>
    <property type="match status" value="1"/>
</dbReference>
<dbReference type="FunFam" id="1.10.8.400:FF:000001">
    <property type="entry name" value="Enoyl-[acyl-carrier-protein] reductase [NADH]"/>
    <property type="match status" value="1"/>
</dbReference>
<dbReference type="GO" id="GO:0004318">
    <property type="term" value="F:enoyl-[acyl-carrier-protein] reductase (NADH) activity"/>
    <property type="evidence" value="ECO:0007669"/>
    <property type="project" value="UniProtKB-EC"/>
</dbReference>
<evidence type="ECO:0000256" key="12">
    <source>
        <dbReference type="ARBA" id="ARBA00023098"/>
    </source>
</evidence>
<dbReference type="GO" id="GO:0006633">
    <property type="term" value="P:fatty acid biosynthetic process"/>
    <property type="evidence" value="ECO:0007669"/>
    <property type="project" value="UniProtKB-KW"/>
</dbReference>
<dbReference type="CDD" id="cd05372">
    <property type="entry name" value="ENR_SDR"/>
    <property type="match status" value="1"/>
</dbReference>
<evidence type="ECO:0000256" key="9">
    <source>
        <dbReference type="ARBA" id="ARBA00022832"/>
    </source>
</evidence>
<dbReference type="Gene3D" id="1.10.8.400">
    <property type="entry name" value="Enoyl acyl carrier protein reductase"/>
    <property type="match status" value="1"/>
</dbReference>
<dbReference type="GO" id="GO:0009507">
    <property type="term" value="C:chloroplast"/>
    <property type="evidence" value="ECO:0007669"/>
    <property type="project" value="UniProtKB-SubCell"/>
</dbReference>
<evidence type="ECO:0000256" key="6">
    <source>
        <dbReference type="ARBA" id="ARBA00022516"/>
    </source>
</evidence>
<evidence type="ECO:0000256" key="8">
    <source>
        <dbReference type="ARBA" id="ARBA00022640"/>
    </source>
</evidence>
<dbReference type="FunFam" id="3.40.50.720:FF:000192">
    <property type="entry name" value="Enoyl-[acyl-carrier-protein] reductase [NADH]"/>
    <property type="match status" value="1"/>
</dbReference>
<evidence type="ECO:0000256" key="13">
    <source>
        <dbReference type="ARBA" id="ARBA00023160"/>
    </source>
</evidence>
<keyword evidence="6" id="KW-0444">Lipid biosynthesis</keyword>
<keyword evidence="11" id="KW-0560">Oxidoreductase</keyword>
<dbReference type="Proteomes" id="UP001177003">
    <property type="component" value="Chromosome 6"/>
</dbReference>
<evidence type="ECO:0000256" key="10">
    <source>
        <dbReference type="ARBA" id="ARBA00022946"/>
    </source>
</evidence>
<evidence type="ECO:0000313" key="18">
    <source>
        <dbReference type="Proteomes" id="UP001177003"/>
    </source>
</evidence>
<sequence length="392" mass="41809">MMAIGASALQITFTRPSVLLTQRNLGVTMASFVQESDRALSSKLTSSSHLSSMLNSNQSFTINHPRIRKFVTRSMSEASETKSTSQLSIDLKGKRAFIAGVADDNGYGWAIAKSLAAAGAEILVGTWVPALNIFEMSLRRGKFDSSRVLPDGSLMEITKVYPLDAVFDNPEDVPEDIKANKRYAGASNWTVQEVAELVKKDFGSIDILVHSLANGPEVTKPLLETSRKGYLAAVSASSYSYVSLLKHFLPIMNPGGSSISLTYIASERIIPGYGGGMSSAKAALESDTKVLAFEAGRKHKIRVNTISAGPLGSRAAKAIGFIDTMISYSFANAPLQKELFADEVGNTAAFLASPLASAITGALIYVDNGLNAMGVGVDSPLFKDLNIPTSEH</sequence>
<keyword evidence="9" id="KW-0276">Fatty acid metabolism</keyword>
<comment type="subunit">
    <text evidence="4">Homotetramer.</text>
</comment>
<dbReference type="EC" id="1.3.1.9" evidence="5"/>
<dbReference type="InterPro" id="IPR036291">
    <property type="entry name" value="NAD(P)-bd_dom_sf"/>
</dbReference>
<gene>
    <name evidence="17" type="ORF">LSALG_LOCUS29390</name>
</gene>
<evidence type="ECO:0000256" key="7">
    <source>
        <dbReference type="ARBA" id="ARBA00022528"/>
    </source>
</evidence>
<dbReference type="EMBL" id="OX465082">
    <property type="protein sequence ID" value="CAI9290181.1"/>
    <property type="molecule type" value="Genomic_DNA"/>
</dbReference>
<dbReference type="InterPro" id="IPR002347">
    <property type="entry name" value="SDR_fam"/>
</dbReference>
<comment type="catalytic activity">
    <reaction evidence="14">
        <text>a 2,3-saturated acyl-[ACP] + NAD(+) = a (2E)-enoyl-[ACP] + NADH + H(+)</text>
        <dbReference type="Rhea" id="RHEA:10240"/>
        <dbReference type="Rhea" id="RHEA-COMP:9925"/>
        <dbReference type="Rhea" id="RHEA-COMP:9926"/>
        <dbReference type="ChEBI" id="CHEBI:15378"/>
        <dbReference type="ChEBI" id="CHEBI:57540"/>
        <dbReference type="ChEBI" id="CHEBI:57945"/>
        <dbReference type="ChEBI" id="CHEBI:78784"/>
        <dbReference type="ChEBI" id="CHEBI:78785"/>
        <dbReference type="EC" id="1.3.1.9"/>
    </reaction>
</comment>
<evidence type="ECO:0000256" key="11">
    <source>
        <dbReference type="ARBA" id="ARBA00023002"/>
    </source>
</evidence>
<evidence type="ECO:0000256" key="16">
    <source>
        <dbReference type="ARBA" id="ARBA00067308"/>
    </source>
</evidence>
<dbReference type="AlphaFoldDB" id="A0AA35ZCQ6"/>
<dbReference type="PANTHER" id="PTHR43159">
    <property type="entry name" value="ENOYL-[ACYL-CARRIER-PROTEIN] REDUCTASE"/>
    <property type="match status" value="1"/>
</dbReference>
<comment type="subcellular location">
    <subcellularLocation>
        <location evidence="1">Plastid</location>
        <location evidence="1">Chloroplast</location>
    </subcellularLocation>
</comment>
<keyword evidence="10" id="KW-0809">Transit peptide</keyword>
<evidence type="ECO:0000256" key="4">
    <source>
        <dbReference type="ARBA" id="ARBA00011881"/>
    </source>
</evidence>
<keyword evidence="8" id="KW-0934">Plastid</keyword>
<keyword evidence="13" id="KW-0275">Fatty acid biosynthesis</keyword>
<evidence type="ECO:0000256" key="5">
    <source>
        <dbReference type="ARBA" id="ARBA00012996"/>
    </source>
</evidence>
<evidence type="ECO:0000256" key="2">
    <source>
        <dbReference type="ARBA" id="ARBA00005194"/>
    </source>
</evidence>
<organism evidence="17 18">
    <name type="scientific">Lactuca saligna</name>
    <name type="common">Willowleaf lettuce</name>
    <dbReference type="NCBI Taxonomy" id="75948"/>
    <lineage>
        <taxon>Eukaryota</taxon>
        <taxon>Viridiplantae</taxon>
        <taxon>Streptophyta</taxon>
        <taxon>Embryophyta</taxon>
        <taxon>Tracheophyta</taxon>
        <taxon>Spermatophyta</taxon>
        <taxon>Magnoliopsida</taxon>
        <taxon>eudicotyledons</taxon>
        <taxon>Gunneridae</taxon>
        <taxon>Pentapetalae</taxon>
        <taxon>asterids</taxon>
        <taxon>campanulids</taxon>
        <taxon>Asterales</taxon>
        <taxon>Asteraceae</taxon>
        <taxon>Cichorioideae</taxon>
        <taxon>Cichorieae</taxon>
        <taxon>Lactucinae</taxon>
        <taxon>Lactuca</taxon>
    </lineage>
</organism>
<comment type="function">
    <text evidence="15">Catalyzes the NAD-dependent reduction of a carbon-carbon double bond in an enoyl moiety that is covalently linked to an acyl carrier protein (ACP). Catalyzes the last reduction step in the de novo synthesis cycle of fatty acids. Involved in the elongation cycle of fatty acids which are used in lipid metabolism. Required for normal plant growth.</text>
</comment>
<dbReference type="Pfam" id="PF13561">
    <property type="entry name" value="adh_short_C2"/>
    <property type="match status" value="1"/>
</dbReference>
<accession>A0AA35ZCQ6</accession>
<dbReference type="NCBIfam" id="NF004957">
    <property type="entry name" value="PRK06300.1"/>
    <property type="match status" value="1"/>
</dbReference>
<proteinExistence type="inferred from homology"/>
<evidence type="ECO:0000256" key="3">
    <source>
        <dbReference type="ARBA" id="ARBA00009233"/>
    </source>
</evidence>
<dbReference type="PANTHER" id="PTHR43159:SF2">
    <property type="entry name" value="ENOYL-[ACYL-CARRIER-PROTEIN] REDUCTASE [NADH], CHLOROPLASTIC"/>
    <property type="match status" value="1"/>
</dbReference>
<evidence type="ECO:0000256" key="1">
    <source>
        <dbReference type="ARBA" id="ARBA00004229"/>
    </source>
</evidence>
<dbReference type="InterPro" id="IPR014358">
    <property type="entry name" value="Enoyl-ACP_Rdtase_NADH"/>
</dbReference>
<name>A0AA35ZCQ6_LACSI</name>
<keyword evidence="12" id="KW-0443">Lipid metabolism</keyword>
<keyword evidence="7" id="KW-0150">Chloroplast</keyword>
<reference evidence="17" key="1">
    <citation type="submission" date="2023-04" db="EMBL/GenBank/DDBJ databases">
        <authorList>
            <person name="Vijverberg K."/>
            <person name="Xiong W."/>
            <person name="Schranz E."/>
        </authorList>
    </citation>
    <scope>NUCLEOTIDE SEQUENCE</scope>
</reference>
<comment type="similarity">
    <text evidence="3">Belongs to the short-chain dehydrogenases/reductases (SDR) family. FabI subfamily.</text>
</comment>